<dbReference type="InterPro" id="IPR025110">
    <property type="entry name" value="AMP-bd_C"/>
</dbReference>
<dbReference type="Pfam" id="PF00501">
    <property type="entry name" value="AMP-binding"/>
    <property type="match status" value="1"/>
</dbReference>
<dbReference type="Proteomes" id="UP000655868">
    <property type="component" value="Unassembled WGS sequence"/>
</dbReference>
<dbReference type="InterPro" id="IPR042099">
    <property type="entry name" value="ANL_N_sf"/>
</dbReference>
<feature type="domain" description="AMP-binding enzyme C-terminal" evidence="4">
    <location>
        <begin position="429"/>
        <end position="508"/>
    </location>
</feature>
<feature type="domain" description="AMP-dependent synthetase/ligase" evidence="3">
    <location>
        <begin position="18"/>
        <end position="378"/>
    </location>
</feature>
<comment type="similarity">
    <text evidence="1">Belongs to the ATP-dependent AMP-binding enzyme family.</text>
</comment>
<dbReference type="PANTHER" id="PTHR43767">
    <property type="entry name" value="LONG-CHAIN-FATTY-ACID--COA LIGASE"/>
    <property type="match status" value="1"/>
</dbReference>
<dbReference type="RefSeq" id="WP_199707440.1">
    <property type="nucleotide sequence ID" value="NZ_JAEMNV010000010.1"/>
</dbReference>
<dbReference type="Pfam" id="PF13193">
    <property type="entry name" value="AMP-binding_C"/>
    <property type="match status" value="1"/>
</dbReference>
<reference evidence="5" key="1">
    <citation type="submission" date="2020-12" db="EMBL/GenBank/DDBJ databases">
        <title>Antrihabitans popcorni sp. nov. and Antrihabitans auranticaus sp. nov., isolated from a larva cave.</title>
        <authorList>
            <person name="Lee S.D."/>
            <person name="Kim I.S."/>
        </authorList>
    </citation>
    <scope>NUCLEOTIDE SEQUENCE</scope>
    <source>
        <strain evidence="5">YC3-6</strain>
    </source>
</reference>
<dbReference type="AlphaFoldDB" id="A0A934NV52"/>
<keyword evidence="6" id="KW-1185">Reference proteome</keyword>
<evidence type="ECO:0000256" key="2">
    <source>
        <dbReference type="ARBA" id="ARBA00022598"/>
    </source>
</evidence>
<dbReference type="SUPFAM" id="SSF56801">
    <property type="entry name" value="Acetyl-CoA synthetase-like"/>
    <property type="match status" value="1"/>
</dbReference>
<dbReference type="Gene3D" id="3.40.50.12780">
    <property type="entry name" value="N-terminal domain of ligase-like"/>
    <property type="match status" value="1"/>
</dbReference>
<evidence type="ECO:0000259" key="3">
    <source>
        <dbReference type="Pfam" id="PF00501"/>
    </source>
</evidence>
<dbReference type="InterPro" id="IPR000873">
    <property type="entry name" value="AMP-dep_synth/lig_dom"/>
</dbReference>
<dbReference type="EMBL" id="JAEMNV010000010">
    <property type="protein sequence ID" value="MBJ8342116.1"/>
    <property type="molecule type" value="Genomic_DNA"/>
</dbReference>
<dbReference type="InterPro" id="IPR020845">
    <property type="entry name" value="AMP-binding_CS"/>
</dbReference>
<dbReference type="PANTHER" id="PTHR43767:SF1">
    <property type="entry name" value="NONRIBOSOMAL PEPTIDE SYNTHASE PES1 (EUROFUNG)-RELATED"/>
    <property type="match status" value="1"/>
</dbReference>
<keyword evidence="2 5" id="KW-0436">Ligase</keyword>
<evidence type="ECO:0000313" key="6">
    <source>
        <dbReference type="Proteomes" id="UP000655868"/>
    </source>
</evidence>
<dbReference type="PROSITE" id="PS00455">
    <property type="entry name" value="AMP_BINDING"/>
    <property type="match status" value="1"/>
</dbReference>
<evidence type="ECO:0000256" key="1">
    <source>
        <dbReference type="ARBA" id="ARBA00006432"/>
    </source>
</evidence>
<dbReference type="Gene3D" id="3.30.300.30">
    <property type="match status" value="1"/>
</dbReference>
<comment type="caution">
    <text evidence="5">The sequence shown here is derived from an EMBL/GenBank/DDBJ whole genome shotgun (WGS) entry which is preliminary data.</text>
</comment>
<dbReference type="NCBIfam" id="NF004837">
    <property type="entry name" value="PRK06187.1"/>
    <property type="match status" value="1"/>
</dbReference>
<dbReference type="GO" id="GO:0016878">
    <property type="term" value="F:acid-thiol ligase activity"/>
    <property type="evidence" value="ECO:0007669"/>
    <property type="project" value="UniProtKB-ARBA"/>
</dbReference>
<dbReference type="FunFam" id="3.30.300.30:FF:000008">
    <property type="entry name" value="2,3-dihydroxybenzoate-AMP ligase"/>
    <property type="match status" value="1"/>
</dbReference>
<evidence type="ECO:0000313" key="5">
    <source>
        <dbReference type="EMBL" id="MBJ8342116.1"/>
    </source>
</evidence>
<gene>
    <name evidence="5" type="ORF">JGU71_24820</name>
</gene>
<dbReference type="InterPro" id="IPR045851">
    <property type="entry name" value="AMP-bd_C_sf"/>
</dbReference>
<dbReference type="InterPro" id="IPR050237">
    <property type="entry name" value="ATP-dep_AMP-bd_enzyme"/>
</dbReference>
<proteinExistence type="inferred from homology"/>
<accession>A0A934NV52</accession>
<sequence>MTTTNTSTATLLTDIVSRWATTMPYATALKYEDREYTFSQLGDRARAAAAALQGAGLSRGDRVAFLDKNHPACLEIMLGAASIGVATVVLNWRLAADELTYMIDDTAAAVLVVGAEFLPLIDSIRNDLPTIRRTIVVGGDRDTYEQTLASARWQAPTDQAQSEDDCLIMYSSGTTGRPKGVTLSQRALIAHTLAASTVITFADGDSNLVAMPLFHVGGVSYALLGIHAGVQTVLLREPDPHSLLGALAGGATHAFFVPPVITALLGAGGTATAAMASMKILAYGAAPMPLPILQRALAAWPTIEFIQVYGQTEVSGLAAALSADDHRNSDHPEWLTSAGIPIPGVELRVVDPESTVDVPLGAQGEIWFRTAQTMTGYLNRADATAETLTAEGWLRTGDIGRIDETRHLYVEDRIKDMIITGGENVYGPEVERVLLEHPAVLDAAVIGVPDEKWGESVKAILVLENAADRTRDELVAHILAHAHGRLASYKVPKSVEHIDVIPRNASGKILKKDLRAFYI</sequence>
<evidence type="ECO:0000259" key="4">
    <source>
        <dbReference type="Pfam" id="PF13193"/>
    </source>
</evidence>
<name>A0A934NV52_9NOCA</name>
<organism evidence="5 6">
    <name type="scientific">Antrihabitans stalagmiti</name>
    <dbReference type="NCBI Taxonomy" id="2799499"/>
    <lineage>
        <taxon>Bacteria</taxon>
        <taxon>Bacillati</taxon>
        <taxon>Actinomycetota</taxon>
        <taxon>Actinomycetes</taxon>
        <taxon>Mycobacteriales</taxon>
        <taxon>Nocardiaceae</taxon>
        <taxon>Antrihabitans</taxon>
    </lineage>
</organism>
<protein>
    <submittedName>
        <fullName evidence="5">Long-chain-fatty-acid--CoA ligase</fullName>
    </submittedName>
</protein>